<keyword evidence="5" id="KW-1185">Reference proteome</keyword>
<name>A0A813X000_9BILA</name>
<comment type="caution">
    <text evidence="3">The sequence shown here is derived from an EMBL/GenBank/DDBJ whole genome shotgun (WGS) entry which is preliminary data.</text>
</comment>
<evidence type="ECO:0000313" key="4">
    <source>
        <dbReference type="EMBL" id="CAF0891964.1"/>
    </source>
</evidence>
<protein>
    <submittedName>
        <fullName evidence="3">Uncharacterized protein</fullName>
    </submittedName>
</protein>
<feature type="compositionally biased region" description="Pro residues" evidence="1">
    <location>
        <begin position="614"/>
        <end position="654"/>
    </location>
</feature>
<accession>A0A813X000</accession>
<reference evidence="3" key="1">
    <citation type="submission" date="2021-02" db="EMBL/GenBank/DDBJ databases">
        <authorList>
            <person name="Nowell W R."/>
        </authorList>
    </citation>
    <scope>NUCLEOTIDE SEQUENCE</scope>
</reference>
<evidence type="ECO:0000256" key="1">
    <source>
        <dbReference type="SAM" id="MobiDB-lite"/>
    </source>
</evidence>
<sequence length="825" mass="95119">MFSRPIRREQQISNAFDDCIRRCIKNHRCRPIQQRSTRPKRRQNINEEPFHYQQYKILPYQTSSTSSHHSNLIENLPIYNTSIEPTNIILPTETKVNPHLTNIIQQPQISNQLNNSQNIYLQPSQTITNTNSYTQYPLPIYHSCDSYINNQQLSFPSSSSSSIPIDTIENGRETHYSQLPTLNQSNNISYLTPIDSSNNQTYAYDNYFQPEIREKYHENISNNHQIYPQQSSLQFYEQNQQNYIEQANLNQPFLLPPIIKQIDKQEEYTPKCHCSTSTCHCSSSSISSPTPTNHYVDDNYTENEQLCDLPKCVSRCYDKFRRLWIKDQQERYEKQFDDVKQPTRHNYIQQIQRPISKYVQPSFRKQKSLSLPHYMQQPSLQTDIRQIGQPISTLNRTPFIQQITSTNISTDPNEQQFIEYGSPIITQTPQCVLSLSKSAPLPSHYSSKPNEITVHNQLTPTSLQLQHSQHLPIIPQKPFQIQQYENICYPKFQQPYQRQYKTNIPRPFIQQRKPRKNVLSDQRRSPITISKVASAPLYNNNNLCQTAQHLPYFDKKTGLSFQPPPISTKYTHLPNHLRPQLSSGGIPRSSFLSTPLQAQPLPPQLRPLPSQAQPLPPQLRPLPPQAQPLPPQLRPLPPQARSSLPPPPPSPQLLPPRARSSRPPPSQLLPQRARPSLSAQPPPPPRQFPPRARLSLPVRAGDQRKEWCGKCCCGPEKSLLKKVVYKQIDDDKQHEKDSFIDYGSVFDKLETRITVRCGNDIMKEGDEKTFTYDKYNEKLRIIDIPVGLSGKSDDSDSNSNENLRIIDFPVGLSGKANKSNINYTI</sequence>
<dbReference type="Proteomes" id="UP000663854">
    <property type="component" value="Unassembled WGS sequence"/>
</dbReference>
<gene>
    <name evidence="2" type="ORF">JXQ802_LOCUS6908</name>
    <name evidence="3" type="ORF">JXQ802_LOCUS7030</name>
    <name evidence="4" type="ORF">PYM288_LOCUS9071</name>
</gene>
<evidence type="ECO:0000313" key="3">
    <source>
        <dbReference type="EMBL" id="CAF0857912.1"/>
    </source>
</evidence>
<dbReference type="AlphaFoldDB" id="A0A813X000"/>
<organism evidence="3 5">
    <name type="scientific">Rotaria sordida</name>
    <dbReference type="NCBI Taxonomy" id="392033"/>
    <lineage>
        <taxon>Eukaryota</taxon>
        <taxon>Metazoa</taxon>
        <taxon>Spiralia</taxon>
        <taxon>Gnathifera</taxon>
        <taxon>Rotifera</taxon>
        <taxon>Eurotatoria</taxon>
        <taxon>Bdelloidea</taxon>
        <taxon>Philodinida</taxon>
        <taxon>Philodinidae</taxon>
        <taxon>Rotaria</taxon>
    </lineage>
</organism>
<evidence type="ECO:0000313" key="5">
    <source>
        <dbReference type="Proteomes" id="UP000663870"/>
    </source>
</evidence>
<evidence type="ECO:0000313" key="2">
    <source>
        <dbReference type="EMBL" id="CAF0855381.1"/>
    </source>
</evidence>
<dbReference type="EMBL" id="CAJNOL010000114">
    <property type="protein sequence ID" value="CAF0857912.1"/>
    <property type="molecule type" value="Genomic_DNA"/>
</dbReference>
<dbReference type="EMBL" id="CAJNOL010000111">
    <property type="protein sequence ID" value="CAF0855381.1"/>
    <property type="molecule type" value="Genomic_DNA"/>
</dbReference>
<feature type="region of interest" description="Disordered" evidence="1">
    <location>
        <begin position="564"/>
        <end position="692"/>
    </location>
</feature>
<proteinExistence type="predicted"/>
<feature type="compositionally biased region" description="Low complexity" evidence="1">
    <location>
        <begin position="668"/>
        <end position="679"/>
    </location>
</feature>
<dbReference type="EMBL" id="CAJNOH010000127">
    <property type="protein sequence ID" value="CAF0891964.1"/>
    <property type="molecule type" value="Genomic_DNA"/>
</dbReference>
<dbReference type="Proteomes" id="UP000663870">
    <property type="component" value="Unassembled WGS sequence"/>
</dbReference>